<dbReference type="AlphaFoldDB" id="A0A9W6T217"/>
<gene>
    <name evidence="2" type="ORF">Amon01_000937500</name>
</gene>
<evidence type="ECO:0000256" key="1">
    <source>
        <dbReference type="SAM" id="MobiDB-lite"/>
    </source>
</evidence>
<organism evidence="2 3">
    <name type="scientific">Ambrosiozyma monospora</name>
    <name type="common">Yeast</name>
    <name type="synonym">Endomycopsis monosporus</name>
    <dbReference type="NCBI Taxonomy" id="43982"/>
    <lineage>
        <taxon>Eukaryota</taxon>
        <taxon>Fungi</taxon>
        <taxon>Dikarya</taxon>
        <taxon>Ascomycota</taxon>
        <taxon>Saccharomycotina</taxon>
        <taxon>Pichiomycetes</taxon>
        <taxon>Pichiales</taxon>
        <taxon>Pichiaceae</taxon>
        <taxon>Ambrosiozyma</taxon>
    </lineage>
</organism>
<evidence type="ECO:0000313" key="2">
    <source>
        <dbReference type="EMBL" id="GME73609.1"/>
    </source>
</evidence>
<name>A0A9W6T217_AMBMO</name>
<comment type="caution">
    <text evidence="2">The sequence shown here is derived from an EMBL/GenBank/DDBJ whole genome shotgun (WGS) entry which is preliminary data.</text>
</comment>
<accession>A0A9W6T217</accession>
<feature type="region of interest" description="Disordered" evidence="1">
    <location>
        <begin position="1"/>
        <end position="28"/>
    </location>
</feature>
<proteinExistence type="predicted"/>
<reference evidence="2" key="1">
    <citation type="submission" date="2023-04" db="EMBL/GenBank/DDBJ databases">
        <title>Ambrosiozyma monospora NBRC 1965.</title>
        <authorList>
            <person name="Ichikawa N."/>
            <person name="Sato H."/>
            <person name="Tonouchi N."/>
        </authorList>
    </citation>
    <scope>NUCLEOTIDE SEQUENCE</scope>
    <source>
        <strain evidence="2">NBRC 1965</strain>
    </source>
</reference>
<feature type="compositionally biased region" description="Polar residues" evidence="1">
    <location>
        <begin position="71"/>
        <end position="84"/>
    </location>
</feature>
<protein>
    <submittedName>
        <fullName evidence="2">Unnamed protein product</fullName>
    </submittedName>
</protein>
<dbReference type="EMBL" id="BSXU01010979">
    <property type="protein sequence ID" value="GME73609.1"/>
    <property type="molecule type" value="Genomic_DNA"/>
</dbReference>
<evidence type="ECO:0000313" key="3">
    <source>
        <dbReference type="Proteomes" id="UP001165063"/>
    </source>
</evidence>
<feature type="compositionally biased region" description="Polar residues" evidence="1">
    <location>
        <begin position="10"/>
        <end position="28"/>
    </location>
</feature>
<feature type="compositionally biased region" description="Polar residues" evidence="1">
    <location>
        <begin position="92"/>
        <end position="111"/>
    </location>
</feature>
<keyword evidence="3" id="KW-1185">Reference proteome</keyword>
<dbReference type="Proteomes" id="UP001165063">
    <property type="component" value="Unassembled WGS sequence"/>
</dbReference>
<feature type="region of interest" description="Disordered" evidence="1">
    <location>
        <begin position="71"/>
        <end position="111"/>
    </location>
</feature>
<sequence>MSDMDLKQPPNDTNTAMLVNPSGPTIVQTQAPTTMTWHEPSAQESGNTQKIGANDMKPNAEVIRDVNLQNSNTHVNPQNGGLSCSNSNNNNEQFKQSNLSPQNTQTEKLIV</sequence>